<organism evidence="2 3">
    <name type="scientific">Gracilibacillus halophilus YIM-C55.5</name>
    <dbReference type="NCBI Taxonomy" id="1308866"/>
    <lineage>
        <taxon>Bacteria</taxon>
        <taxon>Bacillati</taxon>
        <taxon>Bacillota</taxon>
        <taxon>Bacilli</taxon>
        <taxon>Bacillales</taxon>
        <taxon>Bacillaceae</taxon>
        <taxon>Gracilibacillus</taxon>
    </lineage>
</organism>
<keyword evidence="2" id="KW-0378">Hydrolase</keyword>
<name>N4WGI3_9BACI</name>
<keyword evidence="3" id="KW-1185">Reference proteome</keyword>
<dbReference type="PANTHER" id="PTHR12110">
    <property type="entry name" value="HYDROXYPYRUVATE ISOMERASE"/>
    <property type="match status" value="1"/>
</dbReference>
<dbReference type="Gene3D" id="3.20.20.150">
    <property type="entry name" value="Divalent-metal-dependent TIM barrel enzymes"/>
    <property type="match status" value="1"/>
</dbReference>
<dbReference type="SUPFAM" id="SSF51658">
    <property type="entry name" value="Xylose isomerase-like"/>
    <property type="match status" value="1"/>
</dbReference>
<accession>N4WGI3</accession>
<dbReference type="InterPro" id="IPR050312">
    <property type="entry name" value="IolE/XylAMocC-like"/>
</dbReference>
<dbReference type="EMBL" id="APML01000003">
    <property type="protein sequence ID" value="ENH98369.1"/>
    <property type="molecule type" value="Genomic_DNA"/>
</dbReference>
<sequence>MKLGLCSITFRDRTPEQIIDVAKQADLDAIEWGGDIHVPPGEVMTAKHVRQMTEANGLTISSYGSYYRAGFASENNHDFLTILDTAVALGAPSIRIWAGMYDPEDASPQYRSKVVTDTKRMADIAQQKNIAIHFESHGGTLTRTKASARQLMEDVSHPNVFLYWQPAIGESVKQRLVTIDELHPWISNVHIFHWTEEERLPLSNGMKEWKQYLRAIESDGKERYVLLEFVKNDDVKHFMQDAATLHKLKAAIES</sequence>
<dbReference type="InterPro" id="IPR036237">
    <property type="entry name" value="Xyl_isomerase-like_sf"/>
</dbReference>
<dbReference type="RefSeq" id="WP_003462500.1">
    <property type="nucleotide sequence ID" value="NZ_APML01000003.1"/>
</dbReference>
<protein>
    <submittedName>
        <fullName evidence="2">AP endonuclease, family 2 protein</fullName>
    </submittedName>
</protein>
<comment type="caution">
    <text evidence="2">The sequence shown here is derived from an EMBL/GenBank/DDBJ whole genome shotgun (WGS) entry which is preliminary data.</text>
</comment>
<dbReference type="OrthoDB" id="9815124at2"/>
<dbReference type="Pfam" id="PF01261">
    <property type="entry name" value="AP_endonuc_2"/>
    <property type="match status" value="1"/>
</dbReference>
<reference evidence="2 3" key="1">
    <citation type="submission" date="2013-03" db="EMBL/GenBank/DDBJ databases">
        <title>Draft genome sequence of Gracibacillus halophilus YIM-C55.5, a moderately halophilic and thermophilic organism from the Xiaochaidamu salt lake.</title>
        <authorList>
            <person name="Sugumar T."/>
            <person name="Polireddy D.R."/>
            <person name="Antony A."/>
            <person name="Madhava Y.R."/>
            <person name="Sivakumar N."/>
        </authorList>
    </citation>
    <scope>NUCLEOTIDE SEQUENCE [LARGE SCALE GENOMIC DNA]</scope>
    <source>
        <strain evidence="2 3">YIM-C55.5</strain>
    </source>
</reference>
<dbReference type="STRING" id="1308866.J416_00229"/>
<evidence type="ECO:0000313" key="3">
    <source>
        <dbReference type="Proteomes" id="UP000012283"/>
    </source>
</evidence>
<proteinExistence type="predicted"/>
<dbReference type="Proteomes" id="UP000012283">
    <property type="component" value="Unassembled WGS sequence"/>
</dbReference>
<dbReference type="eggNOG" id="COG1082">
    <property type="taxonomic scope" value="Bacteria"/>
</dbReference>
<dbReference type="GO" id="GO:0004519">
    <property type="term" value="F:endonuclease activity"/>
    <property type="evidence" value="ECO:0007669"/>
    <property type="project" value="UniProtKB-KW"/>
</dbReference>
<keyword evidence="2" id="KW-0540">Nuclease</keyword>
<dbReference type="PANTHER" id="PTHR12110:SF41">
    <property type="entry name" value="INOSOSE DEHYDRATASE"/>
    <property type="match status" value="1"/>
</dbReference>
<keyword evidence="2" id="KW-0255">Endonuclease</keyword>
<dbReference type="PATRIC" id="fig|1308866.3.peg.48"/>
<dbReference type="InterPro" id="IPR013022">
    <property type="entry name" value="Xyl_isomerase-like_TIM-brl"/>
</dbReference>
<gene>
    <name evidence="2" type="ORF">J416_00229</name>
</gene>
<evidence type="ECO:0000313" key="2">
    <source>
        <dbReference type="EMBL" id="ENH98369.1"/>
    </source>
</evidence>
<feature type="domain" description="Xylose isomerase-like TIM barrel" evidence="1">
    <location>
        <begin position="19"/>
        <end position="230"/>
    </location>
</feature>
<dbReference type="AlphaFoldDB" id="N4WGI3"/>
<evidence type="ECO:0000259" key="1">
    <source>
        <dbReference type="Pfam" id="PF01261"/>
    </source>
</evidence>